<dbReference type="RefSeq" id="WP_172146972.1">
    <property type="nucleotide sequence ID" value="NZ_JAAIIJ010000028.1"/>
</dbReference>
<evidence type="ECO:0000313" key="2">
    <source>
        <dbReference type="Proteomes" id="UP000553756"/>
    </source>
</evidence>
<keyword evidence="2" id="KW-1185">Reference proteome</keyword>
<proteinExistence type="predicted"/>
<reference evidence="1 2" key="1">
    <citation type="submission" date="2020-02" db="EMBL/GenBank/DDBJ databases">
        <title>Characterization of phylogenetic diversity of novel bifidobacterial species isolated in Czech ZOOs.</title>
        <authorList>
            <person name="Lugli G.A."/>
            <person name="Vera N.B."/>
            <person name="Ventura M."/>
        </authorList>
    </citation>
    <scope>NUCLEOTIDE SEQUENCE [LARGE SCALE GENOMIC DNA]</scope>
    <source>
        <strain evidence="1 2">DSM 109963</strain>
    </source>
</reference>
<dbReference type="Proteomes" id="UP000553756">
    <property type="component" value="Unassembled WGS sequence"/>
</dbReference>
<comment type="caution">
    <text evidence="1">The sequence shown here is derived from an EMBL/GenBank/DDBJ whole genome shotgun (WGS) entry which is preliminary data.</text>
</comment>
<sequence length="98" mass="10961">MKFTNDKELLDIHIRDNTSGMEWTRDFFDDAPTPDEDGVHHVPDAHYPLEQALDMLRGEGDYAENPSTGCTVEYDITDIATGKTVESGIEESPDEDAD</sequence>
<organism evidence="1 2">
    <name type="scientific">Bifidobacterium panos</name>
    <dbReference type="NCBI Taxonomy" id="2675321"/>
    <lineage>
        <taxon>Bacteria</taxon>
        <taxon>Bacillati</taxon>
        <taxon>Actinomycetota</taxon>
        <taxon>Actinomycetes</taxon>
        <taxon>Bifidobacteriales</taxon>
        <taxon>Bifidobacteriaceae</taxon>
        <taxon>Bifidobacterium</taxon>
    </lineage>
</organism>
<name>A0ABX1SY50_9BIFI</name>
<gene>
    <name evidence="1" type="ORF">G1C94_1383</name>
</gene>
<protein>
    <submittedName>
        <fullName evidence="1">Uncharacterized protein</fullName>
    </submittedName>
</protein>
<evidence type="ECO:0000313" key="1">
    <source>
        <dbReference type="EMBL" id="NMN02761.1"/>
    </source>
</evidence>
<accession>A0ABX1SY50</accession>
<dbReference type="EMBL" id="JAAIIJ010000028">
    <property type="protein sequence ID" value="NMN02761.1"/>
    <property type="molecule type" value="Genomic_DNA"/>
</dbReference>